<dbReference type="AlphaFoldDB" id="X1BYE4"/>
<evidence type="ECO:0000313" key="1">
    <source>
        <dbReference type="EMBL" id="GAG89223.1"/>
    </source>
</evidence>
<feature type="non-terminal residue" evidence="1">
    <location>
        <position position="288"/>
    </location>
</feature>
<name>X1BYE4_9ZZZZ</name>
<gene>
    <name evidence="1" type="ORF">S01H4_25036</name>
</gene>
<accession>X1BYE4</accession>
<comment type="caution">
    <text evidence="1">The sequence shown here is derived from an EMBL/GenBank/DDBJ whole genome shotgun (WGS) entry which is preliminary data.</text>
</comment>
<proteinExistence type="predicted"/>
<sequence length="288" mass="32667">IDVMSKGKLTTEETAAVMQLLGARSAKELIPMLKKGKEWFQKMGDEAEQLGIVLDEDVIRLIKETDDNITKLKGSLRGFTYVLGEMTVPWLNDFATVLTRVTLQIRKITEATELSEKAYRLLSLVFPQFITPSEEARIEFVVNQMNQLKKEGKENTVVYQMLSAELKFLWTQFDGMAAISIPNLDKGMKDFRDTTDETNKEIKEQIGLWEQWIKMDIGKDFEQLNLQFDQSATDLSGITEGIKKTDDATKDWAEQTRALGDILAKVLTKGKIDTEVLLSSLLRIGISF</sequence>
<dbReference type="EMBL" id="BART01011857">
    <property type="protein sequence ID" value="GAG89223.1"/>
    <property type="molecule type" value="Genomic_DNA"/>
</dbReference>
<protein>
    <recommendedName>
        <fullName evidence="2">Phage tail tape measure protein domain-containing protein</fullName>
    </recommendedName>
</protein>
<reference evidence="1" key="1">
    <citation type="journal article" date="2014" name="Front. Microbiol.">
        <title>High frequency of phylogenetically diverse reductive dehalogenase-homologous genes in deep subseafloor sedimentary metagenomes.</title>
        <authorList>
            <person name="Kawai M."/>
            <person name="Futagami T."/>
            <person name="Toyoda A."/>
            <person name="Takaki Y."/>
            <person name="Nishi S."/>
            <person name="Hori S."/>
            <person name="Arai W."/>
            <person name="Tsubouchi T."/>
            <person name="Morono Y."/>
            <person name="Uchiyama I."/>
            <person name="Ito T."/>
            <person name="Fujiyama A."/>
            <person name="Inagaki F."/>
            <person name="Takami H."/>
        </authorList>
    </citation>
    <scope>NUCLEOTIDE SEQUENCE</scope>
    <source>
        <strain evidence="1">Expedition CK06-06</strain>
    </source>
</reference>
<organism evidence="1">
    <name type="scientific">marine sediment metagenome</name>
    <dbReference type="NCBI Taxonomy" id="412755"/>
    <lineage>
        <taxon>unclassified sequences</taxon>
        <taxon>metagenomes</taxon>
        <taxon>ecological metagenomes</taxon>
    </lineage>
</organism>
<feature type="non-terminal residue" evidence="1">
    <location>
        <position position="1"/>
    </location>
</feature>
<evidence type="ECO:0008006" key="2">
    <source>
        <dbReference type="Google" id="ProtNLM"/>
    </source>
</evidence>